<dbReference type="SUPFAM" id="SSF52833">
    <property type="entry name" value="Thioredoxin-like"/>
    <property type="match status" value="1"/>
</dbReference>
<dbReference type="KEGG" id="trb:HB776_12335"/>
<dbReference type="Gene3D" id="3.40.30.10">
    <property type="entry name" value="Glutaredoxin"/>
    <property type="match status" value="1"/>
</dbReference>
<accession>A0A7G6TYU8</accession>
<evidence type="ECO:0000259" key="2">
    <source>
        <dbReference type="Pfam" id="PF13098"/>
    </source>
</evidence>
<dbReference type="EMBL" id="CP050292">
    <property type="protein sequence ID" value="QND71930.1"/>
    <property type="molecule type" value="Genomic_DNA"/>
</dbReference>
<name>A0A7G6TYU8_9BRAD</name>
<dbReference type="InterPro" id="IPR036249">
    <property type="entry name" value="Thioredoxin-like_sf"/>
</dbReference>
<evidence type="ECO:0000256" key="1">
    <source>
        <dbReference type="SAM" id="SignalP"/>
    </source>
</evidence>
<evidence type="ECO:0000313" key="3">
    <source>
        <dbReference type="EMBL" id="QND71930.1"/>
    </source>
</evidence>
<proteinExistence type="predicted"/>
<feature type="domain" description="Thioredoxin-like fold" evidence="2">
    <location>
        <begin position="32"/>
        <end position="116"/>
    </location>
</feature>
<reference evidence="4" key="1">
    <citation type="journal article" date="2020" name="Mol. Plant Microbe">
        <title>Rhizobial microsymbionts of the narrowly endemic Oxytropis species growing in Kamchatka are characterized by significant genetic diversity and possess a set of genes that are associated with T3SS and T6SS secretion systems and can affect the development of symbiosis.</title>
        <authorList>
            <person name="Safronova V."/>
            <person name="Guro P."/>
            <person name="Sazanova A."/>
            <person name="Kuznetsova I."/>
            <person name="Belimov A."/>
            <person name="Yakubov V."/>
            <person name="Chirak E."/>
            <person name="Afonin A."/>
            <person name="Gogolev Y."/>
            <person name="Andronov E."/>
            <person name="Tikhonovich I."/>
        </authorList>
    </citation>
    <scope>NUCLEOTIDE SEQUENCE [LARGE SCALE GENOMIC DNA]</scope>
    <source>
        <strain evidence="4">581</strain>
    </source>
</reference>
<gene>
    <name evidence="3" type="ORF">HB776_12335</name>
</gene>
<feature type="chain" id="PRO_5028877037" evidence="1">
    <location>
        <begin position="30"/>
        <end position="133"/>
    </location>
</feature>
<keyword evidence="1" id="KW-0732">Signal</keyword>
<feature type="signal peptide" evidence="1">
    <location>
        <begin position="1"/>
        <end position="29"/>
    </location>
</feature>
<dbReference type="Pfam" id="PF13098">
    <property type="entry name" value="Thioredoxin_2"/>
    <property type="match status" value="1"/>
</dbReference>
<evidence type="ECO:0000313" key="4">
    <source>
        <dbReference type="Proteomes" id="UP000515291"/>
    </source>
</evidence>
<dbReference type="AlphaFoldDB" id="A0A7G6TYU8"/>
<organism evidence="3 4">
    <name type="scientific">Tardiphaga robiniae</name>
    <dbReference type="NCBI Taxonomy" id="943830"/>
    <lineage>
        <taxon>Bacteria</taxon>
        <taxon>Pseudomonadati</taxon>
        <taxon>Pseudomonadota</taxon>
        <taxon>Alphaproteobacteria</taxon>
        <taxon>Hyphomicrobiales</taxon>
        <taxon>Nitrobacteraceae</taxon>
        <taxon>Tardiphaga</taxon>
    </lineage>
</organism>
<dbReference type="Proteomes" id="UP000515291">
    <property type="component" value="Chromosome"/>
</dbReference>
<dbReference type="InterPro" id="IPR012336">
    <property type="entry name" value="Thioredoxin-like_fold"/>
</dbReference>
<sequence>MTWKMPLKTSLIATLLVMTAALSPRIADASELLMFERDGCVWCARWNREIAPVYDRTDEAKLLPLRRIDMDRDKSPGVALASPVRFTPTFLIVDNNGREIGRITGYMNDESFWSLLGKYAARLTNSQPNANRS</sequence>
<protein>
    <submittedName>
        <fullName evidence="3">Thioredoxin fold domain-containing protein</fullName>
    </submittedName>
</protein>